<dbReference type="PANTHER" id="PTHR30413:SF8">
    <property type="entry name" value="TRANSPORT PERMEASE PROTEIN"/>
    <property type="match status" value="1"/>
</dbReference>
<protein>
    <recommendedName>
        <fullName evidence="5">ABC-2 type transporter domain-containing protein</fullName>
    </recommendedName>
</protein>
<dbReference type="GO" id="GO:0015920">
    <property type="term" value="P:lipopolysaccharide transport"/>
    <property type="evidence" value="ECO:0007669"/>
    <property type="project" value="TreeGrafter"/>
</dbReference>
<accession>A0A382RKQ9</accession>
<keyword evidence="3" id="KW-0472">Membrane</keyword>
<feature type="non-terminal residue" evidence="4">
    <location>
        <position position="119"/>
    </location>
</feature>
<keyword evidence="2" id="KW-0813">Transport</keyword>
<reference evidence="4" key="1">
    <citation type="submission" date="2018-05" db="EMBL/GenBank/DDBJ databases">
        <authorList>
            <person name="Lanie J.A."/>
            <person name="Ng W.-L."/>
            <person name="Kazmierczak K.M."/>
            <person name="Andrzejewski T.M."/>
            <person name="Davidsen T.M."/>
            <person name="Wayne K.J."/>
            <person name="Tettelin H."/>
            <person name="Glass J.I."/>
            <person name="Rusch D."/>
            <person name="Podicherti R."/>
            <person name="Tsui H.-C.T."/>
            <person name="Winkler M.E."/>
        </authorList>
    </citation>
    <scope>NUCLEOTIDE SEQUENCE</scope>
</reference>
<evidence type="ECO:0000256" key="3">
    <source>
        <dbReference type="SAM" id="Phobius"/>
    </source>
</evidence>
<sequence length="119" mass="13617">VATNDDLRPVLARPPLPEYLRELWTRRDFMRLVPSNHLRAANLNTALGNLWFLLNPILQIAIYFLLFGLLIDADRGIDNYLAYLTIGVLSFNLVSQSFLGASRCIPVNLTLIRSLYFPR</sequence>
<name>A0A382RKQ9_9ZZZZ</name>
<evidence type="ECO:0000313" key="4">
    <source>
        <dbReference type="EMBL" id="SVC98284.1"/>
    </source>
</evidence>
<feature type="non-terminal residue" evidence="4">
    <location>
        <position position="1"/>
    </location>
</feature>
<keyword evidence="3" id="KW-1133">Transmembrane helix</keyword>
<dbReference type="GO" id="GO:0005886">
    <property type="term" value="C:plasma membrane"/>
    <property type="evidence" value="ECO:0007669"/>
    <property type="project" value="UniProtKB-SubCell"/>
</dbReference>
<evidence type="ECO:0008006" key="5">
    <source>
        <dbReference type="Google" id="ProtNLM"/>
    </source>
</evidence>
<dbReference type="AlphaFoldDB" id="A0A382RKQ9"/>
<organism evidence="4">
    <name type="scientific">marine metagenome</name>
    <dbReference type="NCBI Taxonomy" id="408172"/>
    <lineage>
        <taxon>unclassified sequences</taxon>
        <taxon>metagenomes</taxon>
        <taxon>ecological metagenomes</taxon>
    </lineage>
</organism>
<evidence type="ECO:0000256" key="1">
    <source>
        <dbReference type="ARBA" id="ARBA00004429"/>
    </source>
</evidence>
<gene>
    <name evidence="4" type="ORF">METZ01_LOCUS351138</name>
</gene>
<dbReference type="EMBL" id="UINC01122462">
    <property type="protein sequence ID" value="SVC98284.1"/>
    <property type="molecule type" value="Genomic_DNA"/>
</dbReference>
<proteinExistence type="predicted"/>
<comment type="subcellular location">
    <subcellularLocation>
        <location evidence="1">Cell inner membrane</location>
        <topology evidence="1">Multi-pass membrane protein</topology>
    </subcellularLocation>
</comment>
<dbReference type="PANTHER" id="PTHR30413">
    <property type="entry name" value="INNER MEMBRANE TRANSPORT PERMEASE"/>
    <property type="match status" value="1"/>
</dbReference>
<evidence type="ECO:0000256" key="2">
    <source>
        <dbReference type="ARBA" id="ARBA00022448"/>
    </source>
</evidence>
<feature type="transmembrane region" description="Helical" evidence="3">
    <location>
        <begin position="50"/>
        <end position="71"/>
    </location>
</feature>
<feature type="transmembrane region" description="Helical" evidence="3">
    <location>
        <begin position="80"/>
        <end position="99"/>
    </location>
</feature>
<keyword evidence="3" id="KW-0812">Transmembrane</keyword>